<dbReference type="NCBIfam" id="TIGR03391">
    <property type="entry name" value="FeS_syn_CsdE"/>
    <property type="match status" value="1"/>
</dbReference>
<comment type="similarity">
    <text evidence="1">Belongs to the SufE family.</text>
</comment>
<dbReference type="EMBL" id="AJWN02000038">
    <property type="protein sequence ID" value="OEE62414.1"/>
    <property type="molecule type" value="Genomic_DNA"/>
</dbReference>
<dbReference type="InterPro" id="IPR017763">
    <property type="entry name" value="Cysteine_desulfurase_CsdE"/>
</dbReference>
<evidence type="ECO:0000256" key="2">
    <source>
        <dbReference type="PIRSR" id="PIRSR617763-1"/>
    </source>
</evidence>
<feature type="active site" description="Cysteine persulfide intermediate" evidence="2">
    <location>
        <position position="59"/>
    </location>
</feature>
<keyword evidence="5" id="KW-1185">Reference proteome</keyword>
<feature type="domain" description="Fe-S metabolism associated" evidence="3">
    <location>
        <begin position="22"/>
        <end position="139"/>
    </location>
</feature>
<organism evidence="4 5">
    <name type="scientific">Enterovibrio norvegicus FF-454</name>
    <dbReference type="NCBI Taxonomy" id="1185651"/>
    <lineage>
        <taxon>Bacteria</taxon>
        <taxon>Pseudomonadati</taxon>
        <taxon>Pseudomonadota</taxon>
        <taxon>Gammaproteobacteria</taxon>
        <taxon>Vibrionales</taxon>
        <taxon>Vibrionaceae</taxon>
        <taxon>Enterovibrio</taxon>
    </lineage>
</organism>
<dbReference type="Gene3D" id="3.90.1010.10">
    <property type="match status" value="1"/>
</dbReference>
<reference evidence="4 5" key="1">
    <citation type="journal article" date="2012" name="Science">
        <title>Ecological populations of bacteria act as socially cohesive units of antibiotic production and resistance.</title>
        <authorList>
            <person name="Cordero O.X."/>
            <person name="Wildschutte H."/>
            <person name="Kirkup B."/>
            <person name="Proehl S."/>
            <person name="Ngo L."/>
            <person name="Hussain F."/>
            <person name="Le Roux F."/>
            <person name="Mincer T."/>
            <person name="Polz M.F."/>
        </authorList>
    </citation>
    <scope>NUCLEOTIDE SEQUENCE [LARGE SCALE GENOMIC DNA]</scope>
    <source>
        <strain evidence="4 5">FF-454</strain>
    </source>
</reference>
<dbReference type="PANTHER" id="PTHR43597:SF5">
    <property type="entry name" value="SUFE-LIKE PROTEIN 2, CHLOROPLASTIC"/>
    <property type="match status" value="1"/>
</dbReference>
<proteinExistence type="inferred from homology"/>
<evidence type="ECO:0000259" key="3">
    <source>
        <dbReference type="Pfam" id="PF02657"/>
    </source>
</evidence>
<dbReference type="Pfam" id="PF02657">
    <property type="entry name" value="SufE"/>
    <property type="match status" value="1"/>
</dbReference>
<dbReference type="SUPFAM" id="SSF82649">
    <property type="entry name" value="SufE/NifU"/>
    <property type="match status" value="1"/>
</dbReference>
<dbReference type="RefSeq" id="WP_016959397.1">
    <property type="nucleotide sequence ID" value="NZ_AJWN02000038.1"/>
</dbReference>
<protein>
    <submittedName>
        <fullName evidence="4">Cysteine desulfurase, sulfur acceptor subunit CsdE</fullName>
    </submittedName>
</protein>
<comment type="caution">
    <text evidence="4">The sequence shown here is derived from an EMBL/GenBank/DDBJ whole genome shotgun (WGS) entry which is preliminary data.</text>
</comment>
<evidence type="ECO:0000313" key="4">
    <source>
        <dbReference type="EMBL" id="OEE62414.1"/>
    </source>
</evidence>
<dbReference type="Proteomes" id="UP000095039">
    <property type="component" value="Unassembled WGS sequence"/>
</dbReference>
<dbReference type="AlphaFoldDB" id="A0A1E5CA61"/>
<gene>
    <name evidence="4" type="ORF">A1OK_07630</name>
</gene>
<evidence type="ECO:0000313" key="5">
    <source>
        <dbReference type="Proteomes" id="UP000095039"/>
    </source>
</evidence>
<accession>A0A1E5CA61</accession>
<evidence type="ECO:0000256" key="1">
    <source>
        <dbReference type="ARBA" id="ARBA00010282"/>
    </source>
</evidence>
<sequence>MTTFPAHPFGTDITAANITEIMEKCRNWEDKYRLIIQLGKQLPNLDEQLKSESMPIPGCESKVWLVWRIENNLYHFAADSDARIVKGLLTIVIAAVEGKSREDLVAFNFEAYFEKMNLLDHLSPSRNNGVRAIVEQLQRI</sequence>
<name>A0A1E5CA61_9GAMM</name>
<dbReference type="InterPro" id="IPR003808">
    <property type="entry name" value="Fe-S_metab-assoc_dom"/>
</dbReference>
<dbReference type="PANTHER" id="PTHR43597">
    <property type="entry name" value="SULFUR ACCEPTOR PROTEIN CSDE"/>
    <property type="match status" value="1"/>
</dbReference>